<dbReference type="AlphaFoldDB" id="A0A1Z4LTS2"/>
<proteinExistence type="predicted"/>
<dbReference type="OrthoDB" id="515225at2"/>
<gene>
    <name evidence="2" type="ORF">NIES267_41000</name>
</gene>
<feature type="compositionally biased region" description="Polar residues" evidence="1">
    <location>
        <begin position="133"/>
        <end position="152"/>
    </location>
</feature>
<evidence type="ECO:0000313" key="3">
    <source>
        <dbReference type="Proteomes" id="UP000218418"/>
    </source>
</evidence>
<protein>
    <submittedName>
        <fullName evidence="2">Uncharacterized protein</fullName>
    </submittedName>
</protein>
<evidence type="ECO:0000313" key="2">
    <source>
        <dbReference type="EMBL" id="BAY84604.1"/>
    </source>
</evidence>
<dbReference type="EMBL" id="AP018227">
    <property type="protein sequence ID" value="BAY84604.1"/>
    <property type="molecule type" value="Genomic_DNA"/>
</dbReference>
<accession>A0A1Z4LTS2</accession>
<dbReference type="Proteomes" id="UP000218418">
    <property type="component" value="Chromosome"/>
</dbReference>
<evidence type="ECO:0000256" key="1">
    <source>
        <dbReference type="SAM" id="MobiDB-lite"/>
    </source>
</evidence>
<organism evidence="2 3">
    <name type="scientific">Calothrix parasitica NIES-267</name>
    <dbReference type="NCBI Taxonomy" id="1973488"/>
    <lineage>
        <taxon>Bacteria</taxon>
        <taxon>Bacillati</taxon>
        <taxon>Cyanobacteriota</taxon>
        <taxon>Cyanophyceae</taxon>
        <taxon>Nostocales</taxon>
        <taxon>Calotrichaceae</taxon>
        <taxon>Calothrix</taxon>
    </lineage>
</organism>
<feature type="region of interest" description="Disordered" evidence="1">
    <location>
        <begin position="113"/>
        <end position="152"/>
    </location>
</feature>
<reference evidence="2 3" key="1">
    <citation type="submission" date="2017-06" db="EMBL/GenBank/DDBJ databases">
        <title>Genome sequencing of cyanobaciteial culture collection at National Institute for Environmental Studies (NIES).</title>
        <authorList>
            <person name="Hirose Y."/>
            <person name="Shimura Y."/>
            <person name="Fujisawa T."/>
            <person name="Nakamura Y."/>
            <person name="Kawachi M."/>
        </authorList>
    </citation>
    <scope>NUCLEOTIDE SEQUENCE [LARGE SCALE GENOMIC DNA]</scope>
    <source>
        <strain evidence="2 3">NIES-267</strain>
    </source>
</reference>
<name>A0A1Z4LTS2_9CYAN</name>
<keyword evidence="3" id="KW-1185">Reference proteome</keyword>
<sequence length="152" mass="17296">MVRKKDFTWRYQPPLDSDRATMLSYIQNQRLHPFQNKTVMIMTALNAYYIALALYSEGSYSRETLELIFLDSVKAIANHLQYVSIAIKVDSQAVTDVLCTVFGGLETRKIQKDTPFNSSTELPPPDRNEESSDSNLQAWNLAGMTTDSETFD</sequence>